<evidence type="ECO:0000313" key="1">
    <source>
        <dbReference type="EMBL" id="CAD6993302.1"/>
    </source>
</evidence>
<feature type="non-terminal residue" evidence="1">
    <location>
        <position position="1"/>
    </location>
</feature>
<comment type="caution">
    <text evidence="1">The sequence shown here is derived from an EMBL/GenBank/DDBJ whole genome shotgun (WGS) entry which is preliminary data.</text>
</comment>
<gene>
    <name evidence="1" type="ORF">CCAP1982_LOCUS2116</name>
</gene>
<name>A0A811U2F6_CERCA</name>
<protein>
    <submittedName>
        <fullName evidence="1">(Mediterranean fruit fly) hypothetical protein</fullName>
    </submittedName>
</protein>
<proteinExistence type="predicted"/>
<dbReference type="AlphaFoldDB" id="A0A811U2F6"/>
<accession>A0A811U2F6</accession>
<reference evidence="1" key="1">
    <citation type="submission" date="2020-11" db="EMBL/GenBank/DDBJ databases">
        <authorList>
            <person name="Whitehead M."/>
        </authorList>
    </citation>
    <scope>NUCLEOTIDE SEQUENCE</scope>
    <source>
        <strain evidence="1">EGII</strain>
    </source>
</reference>
<evidence type="ECO:0000313" key="2">
    <source>
        <dbReference type="Proteomes" id="UP000606786"/>
    </source>
</evidence>
<sequence length="69" mass="7474">RLQNATITHAQPAAAHFQQAHTSLQKFSQLPTLCIEPQRRRCQSVQADIVAAVCHKVMLSLAVAPAAAE</sequence>
<dbReference type="EMBL" id="CAJHJT010000001">
    <property type="protein sequence ID" value="CAD6993302.1"/>
    <property type="molecule type" value="Genomic_DNA"/>
</dbReference>
<keyword evidence="2" id="KW-1185">Reference proteome</keyword>
<dbReference type="Proteomes" id="UP000606786">
    <property type="component" value="Unassembled WGS sequence"/>
</dbReference>
<organism evidence="1 2">
    <name type="scientific">Ceratitis capitata</name>
    <name type="common">Mediterranean fruit fly</name>
    <name type="synonym">Tephritis capitata</name>
    <dbReference type="NCBI Taxonomy" id="7213"/>
    <lineage>
        <taxon>Eukaryota</taxon>
        <taxon>Metazoa</taxon>
        <taxon>Ecdysozoa</taxon>
        <taxon>Arthropoda</taxon>
        <taxon>Hexapoda</taxon>
        <taxon>Insecta</taxon>
        <taxon>Pterygota</taxon>
        <taxon>Neoptera</taxon>
        <taxon>Endopterygota</taxon>
        <taxon>Diptera</taxon>
        <taxon>Brachycera</taxon>
        <taxon>Muscomorpha</taxon>
        <taxon>Tephritoidea</taxon>
        <taxon>Tephritidae</taxon>
        <taxon>Ceratitis</taxon>
        <taxon>Ceratitis</taxon>
    </lineage>
</organism>